<feature type="compositionally biased region" description="Low complexity" evidence="1">
    <location>
        <begin position="179"/>
        <end position="212"/>
    </location>
</feature>
<reference evidence="3 4" key="1">
    <citation type="journal article" date="2023" name="bioRxiv">
        <title>High-quality genome assemblies of four members of thePodospora anserinaspecies complex.</title>
        <authorList>
            <person name="Ament-Velasquez S.L."/>
            <person name="Vogan A.A."/>
            <person name="Wallerman O."/>
            <person name="Hartmann F."/>
            <person name="Gautier V."/>
            <person name="Silar P."/>
            <person name="Giraud T."/>
            <person name="Johannesson H."/>
        </authorList>
    </citation>
    <scope>NUCLEOTIDE SEQUENCE [LARGE SCALE GENOMIC DNA]</scope>
    <source>
        <strain evidence="3 4">CBS 415.72m</strain>
    </source>
</reference>
<comment type="caution">
    <text evidence="3">The sequence shown here is derived from an EMBL/GenBank/DDBJ whole genome shotgun (WGS) entry which is preliminary data.</text>
</comment>
<evidence type="ECO:0000313" key="3">
    <source>
        <dbReference type="EMBL" id="KAK4658851.1"/>
    </source>
</evidence>
<gene>
    <name evidence="3" type="ORF">QC762_105208</name>
</gene>
<name>A0ABR0GT05_9PEZI</name>
<dbReference type="Proteomes" id="UP001323405">
    <property type="component" value="Unassembled WGS sequence"/>
</dbReference>
<dbReference type="EMBL" id="JAFFHA010000001">
    <property type="protein sequence ID" value="KAK4658851.1"/>
    <property type="molecule type" value="Genomic_DNA"/>
</dbReference>
<dbReference type="GeneID" id="87904817"/>
<keyword evidence="2" id="KW-0812">Transmembrane</keyword>
<feature type="compositionally biased region" description="Basic residues" evidence="1">
    <location>
        <begin position="218"/>
        <end position="228"/>
    </location>
</feature>
<evidence type="ECO:0000313" key="4">
    <source>
        <dbReference type="Proteomes" id="UP001323405"/>
    </source>
</evidence>
<keyword evidence="4" id="KW-1185">Reference proteome</keyword>
<feature type="region of interest" description="Disordered" evidence="1">
    <location>
        <begin position="161"/>
        <end position="228"/>
    </location>
</feature>
<proteinExistence type="predicted"/>
<sequence>MVAEAWRGPSLNLIHGVGSVPQILPEPASRPIILPPPFTHSFLYHRPRGYSQCPEITRERIPSRRCRHTTLQDLKSTMSTTQLRCPFTCPRRPPIPVRIPYQYYPKAPCTAQQQISDPPEKKLCGIRLGVLLIVVSGLLLLVMASLGLCSRDLRQKNCLSRADGSHTHRGQTVVPILPESPNNNSTTTPPTKTSPSETPSSTQSPTAPAAANLDSHHGPKLQVHKLLH</sequence>
<keyword evidence="2" id="KW-0472">Membrane</keyword>
<evidence type="ECO:0000256" key="1">
    <source>
        <dbReference type="SAM" id="MobiDB-lite"/>
    </source>
</evidence>
<accession>A0ABR0GT05</accession>
<evidence type="ECO:0000256" key="2">
    <source>
        <dbReference type="SAM" id="Phobius"/>
    </source>
</evidence>
<dbReference type="RefSeq" id="XP_062747823.1">
    <property type="nucleotide sequence ID" value="XM_062884910.1"/>
</dbReference>
<keyword evidence="2" id="KW-1133">Transmembrane helix</keyword>
<protein>
    <submittedName>
        <fullName evidence="3">Uncharacterized protein</fullName>
    </submittedName>
</protein>
<feature type="transmembrane region" description="Helical" evidence="2">
    <location>
        <begin position="128"/>
        <end position="148"/>
    </location>
</feature>
<organism evidence="3 4">
    <name type="scientific">Podospora pseudocomata</name>
    <dbReference type="NCBI Taxonomy" id="2093779"/>
    <lineage>
        <taxon>Eukaryota</taxon>
        <taxon>Fungi</taxon>
        <taxon>Dikarya</taxon>
        <taxon>Ascomycota</taxon>
        <taxon>Pezizomycotina</taxon>
        <taxon>Sordariomycetes</taxon>
        <taxon>Sordariomycetidae</taxon>
        <taxon>Sordariales</taxon>
        <taxon>Podosporaceae</taxon>
        <taxon>Podospora</taxon>
    </lineage>
</organism>